<gene>
    <name evidence="1" type="ORF">BDN72DRAFT_905043</name>
</gene>
<evidence type="ECO:0000313" key="2">
    <source>
        <dbReference type="Proteomes" id="UP000308600"/>
    </source>
</evidence>
<dbReference type="Proteomes" id="UP000308600">
    <property type="component" value="Unassembled WGS sequence"/>
</dbReference>
<proteinExistence type="predicted"/>
<accession>A0ACD3A3E5</accession>
<reference evidence="1 2" key="1">
    <citation type="journal article" date="2019" name="Nat. Ecol. Evol.">
        <title>Megaphylogeny resolves global patterns of mushroom evolution.</title>
        <authorList>
            <person name="Varga T."/>
            <person name="Krizsan K."/>
            <person name="Foldi C."/>
            <person name="Dima B."/>
            <person name="Sanchez-Garcia M."/>
            <person name="Sanchez-Ramirez S."/>
            <person name="Szollosi G.J."/>
            <person name="Szarkandi J.G."/>
            <person name="Papp V."/>
            <person name="Albert L."/>
            <person name="Andreopoulos W."/>
            <person name="Angelini C."/>
            <person name="Antonin V."/>
            <person name="Barry K.W."/>
            <person name="Bougher N.L."/>
            <person name="Buchanan P."/>
            <person name="Buyck B."/>
            <person name="Bense V."/>
            <person name="Catcheside P."/>
            <person name="Chovatia M."/>
            <person name="Cooper J."/>
            <person name="Damon W."/>
            <person name="Desjardin D."/>
            <person name="Finy P."/>
            <person name="Geml J."/>
            <person name="Haridas S."/>
            <person name="Hughes K."/>
            <person name="Justo A."/>
            <person name="Karasinski D."/>
            <person name="Kautmanova I."/>
            <person name="Kiss B."/>
            <person name="Kocsube S."/>
            <person name="Kotiranta H."/>
            <person name="LaButti K.M."/>
            <person name="Lechner B.E."/>
            <person name="Liimatainen K."/>
            <person name="Lipzen A."/>
            <person name="Lukacs Z."/>
            <person name="Mihaltcheva S."/>
            <person name="Morgado L.N."/>
            <person name="Niskanen T."/>
            <person name="Noordeloos M.E."/>
            <person name="Ohm R.A."/>
            <person name="Ortiz-Santana B."/>
            <person name="Ovrebo C."/>
            <person name="Racz N."/>
            <person name="Riley R."/>
            <person name="Savchenko A."/>
            <person name="Shiryaev A."/>
            <person name="Soop K."/>
            <person name="Spirin V."/>
            <person name="Szebenyi C."/>
            <person name="Tomsovsky M."/>
            <person name="Tulloss R.E."/>
            <person name="Uehling J."/>
            <person name="Grigoriev I.V."/>
            <person name="Vagvolgyi C."/>
            <person name="Papp T."/>
            <person name="Martin F.M."/>
            <person name="Miettinen O."/>
            <person name="Hibbett D.S."/>
            <person name="Nagy L.G."/>
        </authorList>
    </citation>
    <scope>NUCLEOTIDE SEQUENCE [LARGE SCALE GENOMIC DNA]</scope>
    <source>
        <strain evidence="1 2">NL-1719</strain>
    </source>
</reference>
<name>A0ACD3A3E5_9AGAR</name>
<organism evidence="1 2">
    <name type="scientific">Pluteus cervinus</name>
    <dbReference type="NCBI Taxonomy" id="181527"/>
    <lineage>
        <taxon>Eukaryota</taxon>
        <taxon>Fungi</taxon>
        <taxon>Dikarya</taxon>
        <taxon>Basidiomycota</taxon>
        <taxon>Agaricomycotina</taxon>
        <taxon>Agaricomycetes</taxon>
        <taxon>Agaricomycetidae</taxon>
        <taxon>Agaricales</taxon>
        <taxon>Pluteineae</taxon>
        <taxon>Pluteaceae</taxon>
        <taxon>Pluteus</taxon>
    </lineage>
</organism>
<evidence type="ECO:0000313" key="1">
    <source>
        <dbReference type="EMBL" id="TFK60348.1"/>
    </source>
</evidence>
<protein>
    <submittedName>
        <fullName evidence="1">Uncharacterized protein</fullName>
    </submittedName>
</protein>
<sequence>MNALPFEVLSEVLSHIDLHIDLVNLACVSRSLCAIIIPFHTEYRVIQTASSVPTSPVWRHLSARKDLAKNVRKIYFGYGTQRFPTTLTSNLAHSQSEITSRADCALEHARTVASALRNMYNLTSFHWEPHTQVVNLEYRNLILVALSQNPSLKELILPGAYSYQDNGATSTTDEELIWNLPDLTTLQFANLQSALNNTTRSLMFPWYSSSLTIQSLHVDEPTLAQYHSTLELPSLELLVIEYCKLDPLGPTGPRITLDICQFLQNHPSIQDLLWAPRNSVAFPSDGRQDLLPNLKTLRTSGEFVYMLENAHASRIQNSRGPKTLQLEAIHAGLSVEELLKLTFIDKTTLQGFKVTTFEDKSSLILMAKAFPSMEWLLLPYEWNRPITWELGGPFAWDDYIQTVSQFPNLTRLDGSSPYALLNWDPIKIQRGILDLARLCPKLNEMGPYICAEPRSKEPRVYIFREELSTTPATVWYEVREGFTGRVRYDSRDGSTPNGNIRLLGTPHSPLQSKGAGITNWFTRLAQSGRVILQRGR</sequence>
<keyword evidence="2" id="KW-1185">Reference proteome</keyword>
<dbReference type="EMBL" id="ML208789">
    <property type="protein sequence ID" value="TFK60348.1"/>
    <property type="molecule type" value="Genomic_DNA"/>
</dbReference>